<comment type="caution">
    <text evidence="2">The sequence shown here is derived from an EMBL/GenBank/DDBJ whole genome shotgun (WGS) entry which is preliminary data.</text>
</comment>
<reference evidence="2 3" key="1">
    <citation type="submission" date="2024-03" db="EMBL/GenBank/DDBJ databases">
        <title>Novel Streptomyces species of biotechnological and ecological value are a feature of Machair soil.</title>
        <authorList>
            <person name="Prole J.R."/>
            <person name="Goodfellow M."/>
            <person name="Allenby N."/>
            <person name="Ward A.C."/>
        </authorList>
    </citation>
    <scope>NUCLEOTIDE SEQUENCE [LARGE SCALE GENOMIC DNA]</scope>
    <source>
        <strain evidence="2 3">MS1.HAVA.3</strain>
    </source>
</reference>
<keyword evidence="3" id="KW-1185">Reference proteome</keyword>
<organism evidence="2 3">
    <name type="scientific">Streptomyces caledonius</name>
    <dbReference type="NCBI Taxonomy" id="3134107"/>
    <lineage>
        <taxon>Bacteria</taxon>
        <taxon>Bacillati</taxon>
        <taxon>Actinomycetota</taxon>
        <taxon>Actinomycetes</taxon>
        <taxon>Kitasatosporales</taxon>
        <taxon>Streptomycetaceae</taxon>
        <taxon>Streptomyces</taxon>
    </lineage>
</organism>
<dbReference type="EMBL" id="JBBKAM010000004">
    <property type="protein sequence ID" value="MEJ8645499.1"/>
    <property type="molecule type" value="Genomic_DNA"/>
</dbReference>
<evidence type="ECO:0000256" key="1">
    <source>
        <dbReference type="SAM" id="MobiDB-lite"/>
    </source>
</evidence>
<sequence length="136" mass="13957">MGSAAVSRKSSSTTTSTGPARRAWSVALESTSVAYTVCSADGTQRYSVRRPTGISATVTVCQVPSEGTSARAAASKRWSKEPADSRGRTACPGSLSEATASARRRHSAATGSKAESGNSRPLRPACSSGPHRTRAA</sequence>
<evidence type="ECO:0008006" key="4">
    <source>
        <dbReference type="Google" id="ProtNLM"/>
    </source>
</evidence>
<protein>
    <recommendedName>
        <fullName evidence="4">DUF1508 domain-containing protein</fullName>
    </recommendedName>
</protein>
<dbReference type="Proteomes" id="UP001382904">
    <property type="component" value="Unassembled WGS sequence"/>
</dbReference>
<feature type="compositionally biased region" description="Basic and acidic residues" evidence="1">
    <location>
        <begin position="78"/>
        <end position="87"/>
    </location>
</feature>
<accession>A0ABU8UC79</accession>
<evidence type="ECO:0000313" key="3">
    <source>
        <dbReference type="Proteomes" id="UP001382904"/>
    </source>
</evidence>
<feature type="region of interest" description="Disordered" evidence="1">
    <location>
        <begin position="64"/>
        <end position="136"/>
    </location>
</feature>
<gene>
    <name evidence="2" type="ORF">WKI68_38270</name>
</gene>
<feature type="region of interest" description="Disordered" evidence="1">
    <location>
        <begin position="1"/>
        <end position="22"/>
    </location>
</feature>
<proteinExistence type="predicted"/>
<name>A0ABU8UC79_9ACTN</name>
<evidence type="ECO:0000313" key="2">
    <source>
        <dbReference type="EMBL" id="MEJ8645499.1"/>
    </source>
</evidence>